<dbReference type="Pfam" id="PF13966">
    <property type="entry name" value="zf-RVT"/>
    <property type="match status" value="1"/>
</dbReference>
<name>A0A178UW88_ARATH</name>
<dbReference type="ExpressionAtlas" id="A0A178UW88">
    <property type="expression patterns" value="baseline and differential"/>
</dbReference>
<dbReference type="EMBL" id="LUHQ01000004">
    <property type="protein sequence ID" value="OAO97885.1"/>
    <property type="molecule type" value="Genomic_DNA"/>
</dbReference>
<dbReference type="InterPro" id="IPR043502">
    <property type="entry name" value="DNA/RNA_pol_sf"/>
</dbReference>
<dbReference type="InterPro" id="IPR026960">
    <property type="entry name" value="RVT-Znf"/>
</dbReference>
<dbReference type="SUPFAM" id="SSF56672">
    <property type="entry name" value="DNA/RNA polymerases"/>
    <property type="match status" value="1"/>
</dbReference>
<evidence type="ECO:0000313" key="3">
    <source>
        <dbReference type="Proteomes" id="UP000078284"/>
    </source>
</evidence>
<dbReference type="InterPro" id="IPR036691">
    <property type="entry name" value="Endo/exonu/phosph_ase_sf"/>
</dbReference>
<feature type="domain" description="Reverse transcriptase" evidence="1">
    <location>
        <begin position="343"/>
        <end position="621"/>
    </location>
</feature>
<reference evidence="3" key="1">
    <citation type="journal article" date="2016" name="Proc. Natl. Acad. Sci. U.S.A.">
        <title>Chromosome-level assembly of Arabidopsis thaliana Ler reveals the extent of translocation and inversion polymorphisms.</title>
        <authorList>
            <person name="Zapata L."/>
            <person name="Ding J."/>
            <person name="Willing E.M."/>
            <person name="Hartwig B."/>
            <person name="Bezdan D."/>
            <person name="Jiao W.B."/>
            <person name="Patel V."/>
            <person name="Velikkakam James G."/>
            <person name="Koornneef M."/>
            <person name="Ossowski S."/>
            <person name="Schneeberger K."/>
        </authorList>
    </citation>
    <scope>NUCLEOTIDE SEQUENCE [LARGE SCALE GENOMIC DNA]</scope>
    <source>
        <strain evidence="3">cv. Landsberg erecta</strain>
    </source>
</reference>
<dbReference type="PROSITE" id="PS50878">
    <property type="entry name" value="RT_POL"/>
    <property type="match status" value="1"/>
</dbReference>
<dbReference type="SUPFAM" id="SSF56219">
    <property type="entry name" value="DNase I-like"/>
    <property type="match status" value="1"/>
</dbReference>
<protein>
    <recommendedName>
        <fullName evidence="1">Reverse transcriptase domain-containing protein</fullName>
    </recommendedName>
</protein>
<dbReference type="GO" id="GO:0003824">
    <property type="term" value="F:catalytic activity"/>
    <property type="evidence" value="ECO:0007669"/>
    <property type="project" value="InterPro"/>
</dbReference>
<evidence type="ECO:0000259" key="1">
    <source>
        <dbReference type="PROSITE" id="PS50878"/>
    </source>
</evidence>
<proteinExistence type="predicted"/>
<dbReference type="PANTHER" id="PTHR33116">
    <property type="entry name" value="REVERSE TRANSCRIPTASE ZINC-BINDING DOMAIN-CONTAINING PROTEIN-RELATED-RELATED"/>
    <property type="match status" value="1"/>
</dbReference>
<dbReference type="Pfam" id="PF00078">
    <property type="entry name" value="RVT_1"/>
    <property type="match status" value="1"/>
</dbReference>
<dbReference type="CDD" id="cd01650">
    <property type="entry name" value="RT_nLTR_like"/>
    <property type="match status" value="1"/>
</dbReference>
<dbReference type="PANTHER" id="PTHR33116:SF80">
    <property type="entry name" value="REVERSE TRANSCRIPTASE ZINC-BINDING DOMAIN-CONTAINING PROTEIN"/>
    <property type="match status" value="1"/>
</dbReference>
<dbReference type="InterPro" id="IPR005135">
    <property type="entry name" value="Endo/exonuclease/phosphatase"/>
</dbReference>
<dbReference type="AlphaFoldDB" id="A0A178UW88"/>
<organism evidence="2 3">
    <name type="scientific">Arabidopsis thaliana</name>
    <name type="common">Mouse-ear cress</name>
    <dbReference type="NCBI Taxonomy" id="3702"/>
    <lineage>
        <taxon>Eukaryota</taxon>
        <taxon>Viridiplantae</taxon>
        <taxon>Streptophyta</taxon>
        <taxon>Embryophyta</taxon>
        <taxon>Tracheophyta</taxon>
        <taxon>Spermatophyta</taxon>
        <taxon>Magnoliopsida</taxon>
        <taxon>eudicotyledons</taxon>
        <taxon>Gunneridae</taxon>
        <taxon>Pentapetalae</taxon>
        <taxon>rosids</taxon>
        <taxon>malvids</taxon>
        <taxon>Brassicales</taxon>
        <taxon>Brassicaceae</taxon>
        <taxon>Camelineae</taxon>
        <taxon>Arabidopsis</taxon>
    </lineage>
</organism>
<comment type="caution">
    <text evidence="2">The sequence shown here is derived from an EMBL/GenBank/DDBJ whole genome shotgun (WGS) entry which is preliminary data.</text>
</comment>
<dbReference type="Pfam" id="PF03372">
    <property type="entry name" value="Exo_endo_phos"/>
    <property type="match status" value="1"/>
</dbReference>
<dbReference type="Gene3D" id="3.60.10.10">
    <property type="entry name" value="Endonuclease/exonuclease/phosphatase"/>
    <property type="match status" value="1"/>
</dbReference>
<accession>A0A178UW88</accession>
<gene>
    <name evidence="2" type="ordered locus">AXX17_At4g07120</name>
</gene>
<evidence type="ECO:0000313" key="2">
    <source>
        <dbReference type="EMBL" id="OAO97885.1"/>
    </source>
</evidence>
<sequence length="991" mass="111999">MAVFFWNIGGLNSRSRQRIVSSLIASNNLLVGCLLETHVASENDVAVLASTLPGWRMDNNYCCSELGRMWIVWDPSVSVMVFRRTDQLMMCSIKLPNINQSFGVTFVYGRNTEMERRHLWDDLSRLSNSSPLYNTPWIVAGDFNQIAFIGEHYSIIQSHMSLRGMEDLQECMRDKSLVDLPSRGEHLKAAKKACRELNREGFSNIQQRTSEALSKLEGIQSQLLTDPSDSLFRAEYLRREDGVRVENMDQVKGMIVTYYSNLLGTESLSTCPYFVDTIRDIHPFRCDSSLAEKFIAIPSEEEIVQTLFSMPKNKAPGPDGFPAEFYRESLTVVKDSTVAAIVEFFTTGHLLKKFNTTAITLIPKEIGVDELSKFRPVSCCNTIYNVITRLISKRLKLFISQAVQGNQVGFIKGRLLFENVLLATELVKNFQMEGDVTRGCLHIDLSKAYDNVNWEFLFNILSALNLSPAFIGWIKICVSTPSYSIFFNGELIGFFQGKKGIRQGDQMSSHLFVLVMDIIAKSPDKVAINGRFDLHPQCSAPLITHLRFADDVLVFFNGSLNSIDGILNILEEFKQGSGLGINRSKTTLVLDGGDFSRSSSISATFGIKQGSLPVRYLGVPLMAQKMKKHDYQPLLDRIKYKFSTWTARHLSFAGRLQLLKSVIYSTINFWVSIFMLPNQCLLKLEQMCNAFLWKGAPNSTRGANIAWDILCTQKECGGLGLRRLNDLNKVLALKHIWLLFTAAGSLWVSWVRINLIGHKCFWDLNPSYSGSWIWRKLCKLRPLARPFLICDIGSGETASFWQDNWTGLGPLIDITGPVGPISVGMPLNAVVRDALRGDVWWLSSSRIRNPTIVLLKSCVPDVRSIPGCTKDDVYLWKADAHAPTRSFSAAKMWLALHPPGAQVQWHKSIWFKDRVPKNAFIAWVAAWNRLHTRDRLRSWGFSVPALCVLCNVGNESRDHLFFRCPFSEAVWTFFTRRAGLYPPSSFMDTLL</sequence>
<dbReference type="InterPro" id="IPR000477">
    <property type="entry name" value="RT_dom"/>
</dbReference>
<dbReference type="Proteomes" id="UP000078284">
    <property type="component" value="Chromosome 4"/>
</dbReference>